<reference evidence="2 3" key="1">
    <citation type="submission" date="2017-09" db="EMBL/GenBank/DDBJ databases">
        <authorList>
            <person name="Ehlers B."/>
            <person name="Leendertz F.H."/>
        </authorList>
    </citation>
    <scope>NUCLEOTIDE SEQUENCE [LARGE SCALE GENOMIC DNA]</scope>
    <source>
        <strain evidence="2 3">CGMCC 4.6857</strain>
    </source>
</reference>
<dbReference type="Gene3D" id="3.30.1310.10">
    <property type="entry name" value="Nucleoid-associated protein YbaB-like domain"/>
    <property type="match status" value="1"/>
</dbReference>
<keyword evidence="2" id="KW-0238">DNA-binding</keyword>
<evidence type="ECO:0000256" key="1">
    <source>
        <dbReference type="SAM" id="Coils"/>
    </source>
</evidence>
<evidence type="ECO:0000313" key="3">
    <source>
        <dbReference type="Proteomes" id="UP000219612"/>
    </source>
</evidence>
<protein>
    <submittedName>
        <fullName evidence="2">YbaB/EbfC DNA-binding family protein</fullName>
    </submittedName>
</protein>
<accession>A0A285K4J5</accession>
<proteinExistence type="predicted"/>
<dbReference type="AlphaFoldDB" id="A0A285K4J5"/>
<dbReference type="OrthoDB" id="3623823at2"/>
<keyword evidence="1" id="KW-0175">Coiled coil</keyword>
<feature type="coiled-coil region" evidence="1">
    <location>
        <begin position="4"/>
        <end position="31"/>
    </location>
</feature>
<organism evidence="2 3">
    <name type="scientific">Paractinoplanes atraurantiacus</name>
    <dbReference type="NCBI Taxonomy" id="1036182"/>
    <lineage>
        <taxon>Bacteria</taxon>
        <taxon>Bacillati</taxon>
        <taxon>Actinomycetota</taxon>
        <taxon>Actinomycetes</taxon>
        <taxon>Micromonosporales</taxon>
        <taxon>Micromonosporaceae</taxon>
        <taxon>Paractinoplanes</taxon>
    </lineage>
</organism>
<dbReference type="EMBL" id="OBDY01000031">
    <property type="protein sequence ID" value="SNY67510.1"/>
    <property type="molecule type" value="Genomic_DNA"/>
</dbReference>
<dbReference type="InterPro" id="IPR036894">
    <property type="entry name" value="YbaB-like_sf"/>
</dbReference>
<evidence type="ECO:0000313" key="2">
    <source>
        <dbReference type="EMBL" id="SNY67510.1"/>
    </source>
</evidence>
<gene>
    <name evidence="2" type="ORF">SAMN05421748_131131</name>
</gene>
<sequence>MSDFDELGNRLRAISEELAEVSARLQSTAEAAQGRDFRAADPDGRAEVVVDGRPRVVELNLRPDALRSGPEELDRLLTGLLNDGLTQARAATRQAMLEALPEQIRDEVAR</sequence>
<dbReference type="GO" id="GO:0003677">
    <property type="term" value="F:DNA binding"/>
    <property type="evidence" value="ECO:0007669"/>
    <property type="project" value="UniProtKB-KW"/>
</dbReference>
<dbReference type="SUPFAM" id="SSF82607">
    <property type="entry name" value="YbaB-like"/>
    <property type="match status" value="1"/>
</dbReference>
<dbReference type="InterPro" id="IPR004401">
    <property type="entry name" value="YbaB/EbfC"/>
</dbReference>
<name>A0A285K4J5_9ACTN</name>
<dbReference type="Pfam" id="PF02575">
    <property type="entry name" value="YbaB_DNA_bd"/>
    <property type="match status" value="1"/>
</dbReference>
<dbReference type="Proteomes" id="UP000219612">
    <property type="component" value="Unassembled WGS sequence"/>
</dbReference>
<keyword evidence="3" id="KW-1185">Reference proteome</keyword>
<dbReference type="RefSeq" id="WP_097327763.1">
    <property type="nucleotide sequence ID" value="NZ_OBDY01000031.1"/>
</dbReference>